<proteinExistence type="predicted"/>
<dbReference type="STRING" id="1156394.T0RQC9"/>
<dbReference type="GeneID" id="19948313"/>
<dbReference type="Proteomes" id="UP000030762">
    <property type="component" value="Unassembled WGS sequence"/>
</dbReference>
<gene>
    <name evidence="1" type="ORF">SDRG_07586</name>
</gene>
<evidence type="ECO:0000313" key="1">
    <source>
        <dbReference type="EMBL" id="EQC34778.1"/>
    </source>
</evidence>
<keyword evidence="2" id="KW-1185">Reference proteome</keyword>
<name>T0RQC9_SAPDV</name>
<dbReference type="RefSeq" id="XP_008611650.1">
    <property type="nucleotide sequence ID" value="XM_008613428.1"/>
</dbReference>
<organism evidence="1 2">
    <name type="scientific">Saprolegnia diclina (strain VS20)</name>
    <dbReference type="NCBI Taxonomy" id="1156394"/>
    <lineage>
        <taxon>Eukaryota</taxon>
        <taxon>Sar</taxon>
        <taxon>Stramenopiles</taxon>
        <taxon>Oomycota</taxon>
        <taxon>Saprolegniomycetes</taxon>
        <taxon>Saprolegniales</taxon>
        <taxon>Saprolegniaceae</taxon>
        <taxon>Saprolegnia</taxon>
    </lineage>
</organism>
<evidence type="ECO:0000313" key="2">
    <source>
        <dbReference type="Proteomes" id="UP000030762"/>
    </source>
</evidence>
<dbReference type="VEuPathDB" id="FungiDB:SDRG_07586"/>
<sequence length="237" mass="26478">MQDNTPLRHHLKTSRQPFVVISGVSIELFNAYFEDDEDAPVTLRFVDLVNGSIIITDFPSEAHENFIGNFEYAFLQASGNGTEVRKSRSFTASRGQGIKKKQADATFGPRRRTLNRGPPPTLDEEPPRVLRRCSEWVTLAVEVGHYQAWNGLLVAGNWWSNYVGVKYVLLMQADKKATKLEYQLHEISQVGDLPPASRRGTVKLGDVAGEASPANMHDFCNVNLLRVLEGAHDILSK</sequence>
<protein>
    <submittedName>
        <fullName evidence="1">Uncharacterized protein</fullName>
    </submittedName>
</protein>
<dbReference type="eggNOG" id="ENOG502SF1S">
    <property type="taxonomic scope" value="Eukaryota"/>
</dbReference>
<dbReference type="InParanoid" id="T0RQC9"/>
<reference evidence="1 2" key="1">
    <citation type="submission" date="2012-04" db="EMBL/GenBank/DDBJ databases">
        <title>The Genome Sequence of Saprolegnia declina VS20.</title>
        <authorList>
            <consortium name="The Broad Institute Genome Sequencing Platform"/>
            <person name="Russ C."/>
            <person name="Nusbaum C."/>
            <person name="Tyler B."/>
            <person name="van West P."/>
            <person name="Dieguez-Uribeondo J."/>
            <person name="de Bruijn I."/>
            <person name="Tripathy S."/>
            <person name="Jiang R."/>
            <person name="Young S.K."/>
            <person name="Zeng Q."/>
            <person name="Gargeya S."/>
            <person name="Fitzgerald M."/>
            <person name="Haas B."/>
            <person name="Abouelleil A."/>
            <person name="Alvarado L."/>
            <person name="Arachchi H.M."/>
            <person name="Berlin A."/>
            <person name="Chapman S.B."/>
            <person name="Goldberg J."/>
            <person name="Griggs A."/>
            <person name="Gujja S."/>
            <person name="Hansen M."/>
            <person name="Howarth C."/>
            <person name="Imamovic A."/>
            <person name="Larimer J."/>
            <person name="McCowen C."/>
            <person name="Montmayeur A."/>
            <person name="Murphy C."/>
            <person name="Neiman D."/>
            <person name="Pearson M."/>
            <person name="Priest M."/>
            <person name="Roberts A."/>
            <person name="Saif S."/>
            <person name="Shea T."/>
            <person name="Sisk P."/>
            <person name="Sykes S."/>
            <person name="Wortman J."/>
            <person name="Nusbaum C."/>
            <person name="Birren B."/>
        </authorList>
    </citation>
    <scope>NUCLEOTIDE SEQUENCE [LARGE SCALE GENOMIC DNA]</scope>
    <source>
        <strain evidence="1 2">VS20</strain>
    </source>
</reference>
<dbReference type="EMBL" id="JH767153">
    <property type="protein sequence ID" value="EQC34778.1"/>
    <property type="molecule type" value="Genomic_DNA"/>
</dbReference>
<dbReference type="OrthoDB" id="75839at2759"/>
<dbReference type="OMA" id="PANMHDF"/>
<dbReference type="AlphaFoldDB" id="T0RQC9"/>
<accession>T0RQC9</accession>